<dbReference type="InterPro" id="IPR036390">
    <property type="entry name" value="WH_DNA-bd_sf"/>
</dbReference>
<dbReference type="PANTHER" id="PTHR30537:SF5">
    <property type="entry name" value="HTH-TYPE TRANSCRIPTIONAL ACTIVATOR TTDR-RELATED"/>
    <property type="match status" value="1"/>
</dbReference>
<dbReference type="SUPFAM" id="SSF46785">
    <property type="entry name" value="Winged helix' DNA-binding domain"/>
    <property type="match status" value="1"/>
</dbReference>
<dbReference type="Pfam" id="PF00126">
    <property type="entry name" value="HTH_1"/>
    <property type="match status" value="1"/>
</dbReference>
<dbReference type="FunFam" id="1.10.10.10:FF:000001">
    <property type="entry name" value="LysR family transcriptional regulator"/>
    <property type="match status" value="1"/>
</dbReference>
<accession>A0A7Z7BDZ2</accession>
<evidence type="ECO:0000256" key="3">
    <source>
        <dbReference type="ARBA" id="ARBA00023125"/>
    </source>
</evidence>
<feature type="domain" description="HTH lysR-type" evidence="5">
    <location>
        <begin position="4"/>
        <end position="61"/>
    </location>
</feature>
<protein>
    <submittedName>
        <fullName evidence="6">DNA-binding transcriptional regulator, LysR family</fullName>
    </submittedName>
</protein>
<keyword evidence="3 6" id="KW-0238">DNA-binding</keyword>
<dbReference type="InterPro" id="IPR036388">
    <property type="entry name" value="WH-like_DNA-bd_sf"/>
</dbReference>
<evidence type="ECO:0000256" key="2">
    <source>
        <dbReference type="ARBA" id="ARBA00023015"/>
    </source>
</evidence>
<dbReference type="FunFam" id="3.40.190.290:FF:000001">
    <property type="entry name" value="Transcriptional regulator, LysR family"/>
    <property type="match status" value="1"/>
</dbReference>
<dbReference type="PROSITE" id="PS50931">
    <property type="entry name" value="HTH_LYSR"/>
    <property type="match status" value="1"/>
</dbReference>
<dbReference type="GO" id="GO:0006351">
    <property type="term" value="P:DNA-templated transcription"/>
    <property type="evidence" value="ECO:0007669"/>
    <property type="project" value="TreeGrafter"/>
</dbReference>
<dbReference type="PANTHER" id="PTHR30537">
    <property type="entry name" value="HTH-TYPE TRANSCRIPTIONAL REGULATOR"/>
    <property type="match status" value="1"/>
</dbReference>
<dbReference type="GO" id="GO:0043565">
    <property type="term" value="F:sequence-specific DNA binding"/>
    <property type="evidence" value="ECO:0007669"/>
    <property type="project" value="TreeGrafter"/>
</dbReference>
<dbReference type="RefSeq" id="WP_091784265.1">
    <property type="nucleotide sequence ID" value="NZ_FNDI01000019.1"/>
</dbReference>
<dbReference type="InterPro" id="IPR058163">
    <property type="entry name" value="LysR-type_TF_proteobact-type"/>
</dbReference>
<dbReference type="InterPro" id="IPR000847">
    <property type="entry name" value="LysR_HTH_N"/>
</dbReference>
<dbReference type="AlphaFoldDB" id="A0A7Z7BDZ2"/>
<name>A0A7Z7BDZ2_9BURK</name>
<dbReference type="GO" id="GO:0003700">
    <property type="term" value="F:DNA-binding transcription factor activity"/>
    <property type="evidence" value="ECO:0007669"/>
    <property type="project" value="InterPro"/>
</dbReference>
<organism evidence="6 7">
    <name type="scientific">Paraburkholderia steynii</name>
    <dbReference type="NCBI Taxonomy" id="1245441"/>
    <lineage>
        <taxon>Bacteria</taxon>
        <taxon>Pseudomonadati</taxon>
        <taxon>Pseudomonadota</taxon>
        <taxon>Betaproteobacteria</taxon>
        <taxon>Burkholderiales</taxon>
        <taxon>Burkholderiaceae</taxon>
        <taxon>Paraburkholderia</taxon>
    </lineage>
</organism>
<dbReference type="SUPFAM" id="SSF53850">
    <property type="entry name" value="Periplasmic binding protein-like II"/>
    <property type="match status" value="1"/>
</dbReference>
<keyword evidence="7" id="KW-1185">Reference proteome</keyword>
<proteinExistence type="inferred from homology"/>
<gene>
    <name evidence="6" type="ORF">SAMN04487926_11940</name>
</gene>
<comment type="caution">
    <text evidence="6">The sequence shown here is derived from an EMBL/GenBank/DDBJ whole genome shotgun (WGS) entry which is preliminary data.</text>
</comment>
<evidence type="ECO:0000256" key="4">
    <source>
        <dbReference type="ARBA" id="ARBA00023163"/>
    </source>
</evidence>
<keyword evidence="4" id="KW-0804">Transcription</keyword>
<evidence type="ECO:0000259" key="5">
    <source>
        <dbReference type="PROSITE" id="PS50931"/>
    </source>
</evidence>
<evidence type="ECO:0000313" key="7">
    <source>
        <dbReference type="Proteomes" id="UP000198900"/>
    </source>
</evidence>
<evidence type="ECO:0000313" key="6">
    <source>
        <dbReference type="EMBL" id="SDI55727.1"/>
    </source>
</evidence>
<dbReference type="Pfam" id="PF03466">
    <property type="entry name" value="LysR_substrate"/>
    <property type="match status" value="1"/>
</dbReference>
<reference evidence="6" key="1">
    <citation type="submission" date="2016-10" db="EMBL/GenBank/DDBJ databases">
        <authorList>
            <person name="Varghese N."/>
            <person name="Submissions S."/>
        </authorList>
    </citation>
    <scope>NUCLEOTIDE SEQUENCE [LARGE SCALE GENOMIC DNA]</scope>
    <source>
        <strain evidence="6">YR281</strain>
    </source>
</reference>
<keyword evidence="2" id="KW-0805">Transcription regulation</keyword>
<evidence type="ECO:0000256" key="1">
    <source>
        <dbReference type="ARBA" id="ARBA00009437"/>
    </source>
</evidence>
<dbReference type="EMBL" id="FNDI01000019">
    <property type="protein sequence ID" value="SDI55727.1"/>
    <property type="molecule type" value="Genomic_DNA"/>
</dbReference>
<dbReference type="Gene3D" id="3.40.190.290">
    <property type="match status" value="1"/>
</dbReference>
<comment type="similarity">
    <text evidence="1">Belongs to the LysR transcriptional regulatory family.</text>
</comment>
<sequence>MDSMDPKALLLFAKVVECSGISNAARTLSVPKATISRAISRLEASLGTRLLERTSRQMRLTESGETIYSYCQRIAEEIEEAKAAVGSIQGVTRGKLRLASPLTFGRSLLSPALPKFLARYPELHIELELTNRRVDPVEENFDVVIRLGPLADTSLIAKKLGVVEFAPCASPAYLKAKTKPKHPHDLARHAIIDFFGGAERHNWIFSRSGEKVEAEVVPSFDVNDPIVRRDAAVAGLGVALLPLFLVREEIENGQLQVILPQWQSTRTNGIYALYPNRRSLSLKSRVFLAFLEEEMPSRLAGELLPETPIPAERR</sequence>
<dbReference type="Gene3D" id="1.10.10.10">
    <property type="entry name" value="Winged helix-like DNA-binding domain superfamily/Winged helix DNA-binding domain"/>
    <property type="match status" value="1"/>
</dbReference>
<dbReference type="Proteomes" id="UP000198900">
    <property type="component" value="Unassembled WGS sequence"/>
</dbReference>
<dbReference type="InterPro" id="IPR005119">
    <property type="entry name" value="LysR_subst-bd"/>
</dbReference>
<dbReference type="CDD" id="cd08422">
    <property type="entry name" value="PBP2_CrgA_like"/>
    <property type="match status" value="1"/>
</dbReference>